<evidence type="ECO:0000313" key="1">
    <source>
        <dbReference type="EMBL" id="KAF6167591.1"/>
    </source>
</evidence>
<name>A0A7J7NK17_9MAGN</name>
<comment type="caution">
    <text evidence="1">The sequence shown here is derived from an EMBL/GenBank/DDBJ whole genome shotgun (WGS) entry which is preliminary data.</text>
</comment>
<evidence type="ECO:0000313" key="2">
    <source>
        <dbReference type="Proteomes" id="UP000541444"/>
    </source>
</evidence>
<accession>A0A7J7NK17</accession>
<dbReference type="EMBL" id="JACGCM010000723">
    <property type="protein sequence ID" value="KAF6167591.1"/>
    <property type="molecule type" value="Genomic_DNA"/>
</dbReference>
<dbReference type="AlphaFoldDB" id="A0A7J7NK17"/>
<protein>
    <submittedName>
        <fullName evidence="1">Uncharacterized protein</fullName>
    </submittedName>
</protein>
<proteinExistence type="predicted"/>
<gene>
    <name evidence="1" type="ORF">GIB67_031174</name>
</gene>
<reference evidence="1 2" key="1">
    <citation type="journal article" date="2020" name="IScience">
        <title>Genome Sequencing of the Endangered Kingdonia uniflora (Circaeasteraceae, Ranunculales) Reveals Potential Mechanisms of Evolutionary Specialization.</title>
        <authorList>
            <person name="Sun Y."/>
            <person name="Deng T."/>
            <person name="Zhang A."/>
            <person name="Moore M.J."/>
            <person name="Landis J.B."/>
            <person name="Lin N."/>
            <person name="Zhang H."/>
            <person name="Zhang X."/>
            <person name="Huang J."/>
            <person name="Zhang X."/>
            <person name="Sun H."/>
            <person name="Wang H."/>
        </authorList>
    </citation>
    <scope>NUCLEOTIDE SEQUENCE [LARGE SCALE GENOMIC DNA]</scope>
    <source>
        <strain evidence="1">TB1705</strain>
        <tissue evidence="1">Leaf</tissue>
    </source>
</reference>
<dbReference type="Proteomes" id="UP000541444">
    <property type="component" value="Unassembled WGS sequence"/>
</dbReference>
<sequence length="58" mass="6845">MLDSFTILFTKILKCIQNQDPKNVKLLAIAFDPILRDMNPRFCKIFVLNSRSFQQLRT</sequence>
<organism evidence="1 2">
    <name type="scientific">Kingdonia uniflora</name>
    <dbReference type="NCBI Taxonomy" id="39325"/>
    <lineage>
        <taxon>Eukaryota</taxon>
        <taxon>Viridiplantae</taxon>
        <taxon>Streptophyta</taxon>
        <taxon>Embryophyta</taxon>
        <taxon>Tracheophyta</taxon>
        <taxon>Spermatophyta</taxon>
        <taxon>Magnoliopsida</taxon>
        <taxon>Ranunculales</taxon>
        <taxon>Circaeasteraceae</taxon>
        <taxon>Kingdonia</taxon>
    </lineage>
</organism>
<keyword evidence="2" id="KW-1185">Reference proteome</keyword>
<feature type="non-terminal residue" evidence="1">
    <location>
        <position position="58"/>
    </location>
</feature>